<protein>
    <submittedName>
        <fullName evidence="1">Uncharacterized protein</fullName>
    </submittedName>
</protein>
<dbReference type="Proteomes" id="UP001151529">
    <property type="component" value="Chromosome 17"/>
</dbReference>
<reference evidence="1" key="2">
    <citation type="journal article" date="2023" name="Int. J. Mol. Sci.">
        <title>De Novo Assembly and Annotation of 11 Diverse Shrub Willow (Salix) Genomes Reveals Novel Gene Organization in Sex-Linked Regions.</title>
        <authorList>
            <person name="Hyden B."/>
            <person name="Feng K."/>
            <person name="Yates T.B."/>
            <person name="Jawdy S."/>
            <person name="Cereghino C."/>
            <person name="Smart L.B."/>
            <person name="Muchero W."/>
        </authorList>
    </citation>
    <scope>NUCLEOTIDE SEQUENCE [LARGE SCALE GENOMIC DNA]</scope>
    <source>
        <tissue evidence="1">Shoot tip</tissue>
    </source>
</reference>
<comment type="caution">
    <text evidence="1">The sequence shown here is derived from an EMBL/GenBank/DDBJ whole genome shotgun (WGS) entry which is preliminary data.</text>
</comment>
<organism evidence="1 2">
    <name type="scientific">Salix viminalis</name>
    <name type="common">Common osier</name>
    <name type="synonym">Basket willow</name>
    <dbReference type="NCBI Taxonomy" id="40686"/>
    <lineage>
        <taxon>Eukaryota</taxon>
        <taxon>Viridiplantae</taxon>
        <taxon>Streptophyta</taxon>
        <taxon>Embryophyta</taxon>
        <taxon>Tracheophyta</taxon>
        <taxon>Spermatophyta</taxon>
        <taxon>Magnoliopsida</taxon>
        <taxon>eudicotyledons</taxon>
        <taxon>Gunneridae</taxon>
        <taxon>Pentapetalae</taxon>
        <taxon>rosids</taxon>
        <taxon>fabids</taxon>
        <taxon>Malpighiales</taxon>
        <taxon>Salicaceae</taxon>
        <taxon>Saliceae</taxon>
        <taxon>Salix</taxon>
    </lineage>
</organism>
<keyword evidence="2" id="KW-1185">Reference proteome</keyword>
<sequence length="177" mass="20753">MASFYLMESEFDSEKAYDRVSWSFLQATLWSLISLGPATINLIMFYVRDSSFTLPWNGSKLPSFTYYESWFETRRSHVSISFHPCHGEIRLLDFEGGRKIWLNFDESRVMCSSNVRRGQKLELWNPLAWCKTETIWKAGPKSAWQLFNGSKKVWVQSHVLTDFLSKLGPNNRDDFEI</sequence>
<proteinExistence type="predicted"/>
<name>A0A9Q0P966_SALVM</name>
<dbReference type="AlphaFoldDB" id="A0A9Q0P966"/>
<gene>
    <name evidence="1" type="ORF">OIU85_007557</name>
</gene>
<accession>A0A9Q0P966</accession>
<evidence type="ECO:0000313" key="2">
    <source>
        <dbReference type="Proteomes" id="UP001151529"/>
    </source>
</evidence>
<evidence type="ECO:0000313" key="1">
    <source>
        <dbReference type="EMBL" id="KAJ6683871.1"/>
    </source>
</evidence>
<dbReference type="EMBL" id="JAPFFL010000013">
    <property type="protein sequence ID" value="KAJ6683871.1"/>
    <property type="molecule type" value="Genomic_DNA"/>
</dbReference>
<reference evidence="1" key="1">
    <citation type="submission" date="2022-11" db="EMBL/GenBank/DDBJ databases">
        <authorList>
            <person name="Hyden B.L."/>
            <person name="Feng K."/>
            <person name="Yates T."/>
            <person name="Jawdy S."/>
            <person name="Smart L.B."/>
            <person name="Muchero W."/>
        </authorList>
    </citation>
    <scope>NUCLEOTIDE SEQUENCE</scope>
    <source>
        <tissue evidence="1">Shoot tip</tissue>
    </source>
</reference>
<dbReference type="OrthoDB" id="1748983at2759"/>